<feature type="binding site" evidence="3">
    <location>
        <position position="306"/>
    </location>
    <ligand>
        <name>Zn(2+)</name>
        <dbReference type="ChEBI" id="CHEBI:29105"/>
    </ligand>
</feature>
<feature type="binding site" evidence="3">
    <location>
        <begin position="211"/>
        <end position="219"/>
    </location>
    <ligand>
        <name>GTP</name>
        <dbReference type="ChEBI" id="CHEBI:37565"/>
    </ligand>
</feature>
<dbReference type="RefSeq" id="WP_007194643.1">
    <property type="nucleotide sequence ID" value="NZ_AFWV01000013.1"/>
</dbReference>
<comment type="subcellular location">
    <subcellularLocation>
        <location evidence="3">Cytoplasm</location>
    </subcellularLocation>
</comment>
<dbReference type="GO" id="GO:0042274">
    <property type="term" value="P:ribosomal small subunit biogenesis"/>
    <property type="evidence" value="ECO:0007669"/>
    <property type="project" value="UniProtKB-UniRule"/>
</dbReference>
<dbReference type="STRING" id="768671.ThimaDRAFT_3771"/>
<dbReference type="InterPro" id="IPR010914">
    <property type="entry name" value="RsgA_GTPase_dom"/>
</dbReference>
<evidence type="ECO:0000256" key="2">
    <source>
        <dbReference type="ARBA" id="ARBA00023134"/>
    </source>
</evidence>
<sequence>MTKRRLSGRQIERIQTIQDRRRQRLASRIDIALSEIEGEPLPLEGRVVVRHGANLAVEDVEGDITHCLSRQNIGHPVCGDRVVWQRTANHQGVVTAILPRHTVLSRPDFGGRDKPLAANLTRLVILIAPRPEPSDYLIDQYLVAAEAMGVEAIILANKMDLLDTDDRAAFQERFAYYATIGYPLLWASLRTPETLVALIDHLRGQTSILVGQSGVGKSSLVKALLPDREIQIGRLSKATGLGRHTTSAATCYRLADDGALIDSPGVRSFRTGPLERDVLQQGFRELRPYIGHCRFADCRHDQEPDCAIHHAVSEGLIDPRRLANFKHLLAETEQART</sequence>
<organism evidence="6 7">
    <name type="scientific">Thiocapsa marina 5811</name>
    <dbReference type="NCBI Taxonomy" id="768671"/>
    <lineage>
        <taxon>Bacteria</taxon>
        <taxon>Pseudomonadati</taxon>
        <taxon>Pseudomonadota</taxon>
        <taxon>Gammaproteobacteria</taxon>
        <taxon>Chromatiales</taxon>
        <taxon>Chromatiaceae</taxon>
        <taxon>Thiocapsa</taxon>
    </lineage>
</organism>
<feature type="binding site" evidence="3">
    <location>
        <position position="300"/>
    </location>
    <ligand>
        <name>Zn(2+)</name>
        <dbReference type="ChEBI" id="CHEBI:29105"/>
    </ligand>
</feature>
<evidence type="ECO:0000313" key="6">
    <source>
        <dbReference type="EMBL" id="EGV16942.1"/>
    </source>
</evidence>
<dbReference type="eggNOG" id="COG1162">
    <property type="taxonomic scope" value="Bacteria"/>
</dbReference>
<evidence type="ECO:0000313" key="7">
    <source>
        <dbReference type="Proteomes" id="UP000005459"/>
    </source>
</evidence>
<keyword evidence="7" id="KW-1185">Reference proteome</keyword>
<dbReference type="HAMAP" id="MF_01820">
    <property type="entry name" value="GTPase_RsgA"/>
    <property type="match status" value="1"/>
</dbReference>
<dbReference type="Pfam" id="PF03193">
    <property type="entry name" value="RsgA_GTPase"/>
    <property type="match status" value="1"/>
</dbReference>
<comment type="similarity">
    <text evidence="3">Belongs to the TRAFAC class YlqF/YawG GTPase family. RsgA subfamily.</text>
</comment>
<dbReference type="Proteomes" id="UP000005459">
    <property type="component" value="Unassembled WGS sequence"/>
</dbReference>
<dbReference type="GO" id="GO:0046872">
    <property type="term" value="F:metal ion binding"/>
    <property type="evidence" value="ECO:0007669"/>
    <property type="project" value="UniProtKB-KW"/>
</dbReference>
<protein>
    <recommendedName>
        <fullName evidence="3">Small ribosomal subunit biogenesis GTPase RsgA</fullName>
        <ecNumber evidence="3">3.6.1.-</ecNumber>
    </recommendedName>
</protein>
<feature type="domain" description="CP-type G" evidence="5">
    <location>
        <begin position="101"/>
        <end position="269"/>
    </location>
</feature>
<proteinExistence type="inferred from homology"/>
<dbReference type="GO" id="GO:0005737">
    <property type="term" value="C:cytoplasm"/>
    <property type="evidence" value="ECO:0007669"/>
    <property type="project" value="UniProtKB-SubCell"/>
</dbReference>
<dbReference type="PANTHER" id="PTHR32120">
    <property type="entry name" value="SMALL RIBOSOMAL SUBUNIT BIOGENESIS GTPASE RSGA"/>
    <property type="match status" value="1"/>
</dbReference>
<dbReference type="Gene3D" id="1.10.40.50">
    <property type="entry name" value="Probable gtpase engc, domain 3"/>
    <property type="match status" value="1"/>
</dbReference>
<dbReference type="PATRIC" id="fig|768671.3.peg.3979"/>
<keyword evidence="2 3" id="KW-0342">GTP-binding</keyword>
<dbReference type="SUPFAM" id="SSF52540">
    <property type="entry name" value="P-loop containing nucleoside triphosphate hydrolases"/>
    <property type="match status" value="1"/>
</dbReference>
<dbReference type="EMBL" id="AFWV01000013">
    <property type="protein sequence ID" value="EGV16942.1"/>
    <property type="molecule type" value="Genomic_DNA"/>
</dbReference>
<comment type="function">
    <text evidence="3">One of several proteins that assist in the late maturation steps of the functional core of the 30S ribosomal subunit. Helps release RbfA from mature subunits. May play a role in the assembly of ribosomal proteins into the subunit. Circularly permuted GTPase that catalyzes slow GTP hydrolysis, GTPase activity is stimulated by the 30S ribosomal subunit.</text>
</comment>
<keyword evidence="3" id="KW-0699">rRNA-binding</keyword>
<dbReference type="CDD" id="cd01854">
    <property type="entry name" value="YjeQ_EngC"/>
    <property type="match status" value="1"/>
</dbReference>
<dbReference type="Gene3D" id="2.40.50.140">
    <property type="entry name" value="Nucleic acid-binding proteins"/>
    <property type="match status" value="1"/>
</dbReference>
<dbReference type="AlphaFoldDB" id="F9UFR8"/>
<evidence type="ECO:0000256" key="3">
    <source>
        <dbReference type="HAMAP-Rule" id="MF_01820"/>
    </source>
</evidence>
<dbReference type="GO" id="GO:0005525">
    <property type="term" value="F:GTP binding"/>
    <property type="evidence" value="ECO:0007669"/>
    <property type="project" value="UniProtKB-UniRule"/>
</dbReference>
<keyword evidence="3" id="KW-0862">Zinc</keyword>
<name>F9UFR8_9GAMM</name>
<keyword evidence="1 3" id="KW-0547">Nucleotide-binding</keyword>
<feature type="binding site" evidence="3">
    <location>
        <position position="293"/>
    </location>
    <ligand>
        <name>Zn(2+)</name>
        <dbReference type="ChEBI" id="CHEBI:29105"/>
    </ligand>
</feature>
<dbReference type="NCBIfam" id="TIGR00157">
    <property type="entry name" value="ribosome small subunit-dependent GTPase A"/>
    <property type="match status" value="1"/>
</dbReference>
<dbReference type="PROSITE" id="PS50936">
    <property type="entry name" value="ENGC_GTPASE"/>
    <property type="match status" value="1"/>
</dbReference>
<gene>
    <name evidence="3" type="primary">rsgA</name>
    <name evidence="6" type="ORF">ThimaDRAFT_3771</name>
</gene>
<keyword evidence="3" id="KW-0479">Metal-binding</keyword>
<dbReference type="GO" id="GO:0003924">
    <property type="term" value="F:GTPase activity"/>
    <property type="evidence" value="ECO:0007669"/>
    <property type="project" value="UniProtKB-UniRule"/>
</dbReference>
<dbReference type="PROSITE" id="PS51721">
    <property type="entry name" value="G_CP"/>
    <property type="match status" value="1"/>
</dbReference>
<feature type="binding site" evidence="3">
    <location>
        <position position="298"/>
    </location>
    <ligand>
        <name>Zn(2+)</name>
        <dbReference type="ChEBI" id="CHEBI:29105"/>
    </ligand>
</feature>
<dbReference type="InterPro" id="IPR012340">
    <property type="entry name" value="NA-bd_OB-fold"/>
</dbReference>
<keyword evidence="3" id="KW-0694">RNA-binding</keyword>
<dbReference type="Gene3D" id="3.40.50.300">
    <property type="entry name" value="P-loop containing nucleotide triphosphate hydrolases"/>
    <property type="match status" value="1"/>
</dbReference>
<comment type="subunit">
    <text evidence="3">Monomer. Associates with 30S ribosomal subunit, binds 16S rRNA.</text>
</comment>
<feature type="binding site" evidence="3">
    <location>
        <begin position="157"/>
        <end position="160"/>
    </location>
    <ligand>
        <name>GTP</name>
        <dbReference type="ChEBI" id="CHEBI:37565"/>
    </ligand>
</feature>
<evidence type="ECO:0000256" key="1">
    <source>
        <dbReference type="ARBA" id="ARBA00022741"/>
    </source>
</evidence>
<accession>F9UFR8</accession>
<feature type="domain" description="EngC GTPase" evidence="4">
    <location>
        <begin position="118"/>
        <end position="267"/>
    </location>
</feature>
<keyword evidence="3" id="KW-0690">Ribosome biogenesis</keyword>
<dbReference type="PANTHER" id="PTHR32120:SF11">
    <property type="entry name" value="SMALL RIBOSOMAL SUBUNIT BIOGENESIS GTPASE RSGA 1, MITOCHONDRIAL-RELATED"/>
    <property type="match status" value="1"/>
</dbReference>
<dbReference type="GO" id="GO:0019843">
    <property type="term" value="F:rRNA binding"/>
    <property type="evidence" value="ECO:0007669"/>
    <property type="project" value="UniProtKB-KW"/>
</dbReference>
<keyword evidence="3" id="KW-0378">Hydrolase</keyword>
<keyword evidence="3" id="KW-0963">Cytoplasm</keyword>
<dbReference type="InterPro" id="IPR030378">
    <property type="entry name" value="G_CP_dom"/>
</dbReference>
<dbReference type="OrthoDB" id="9809485at2"/>
<comment type="cofactor">
    <cofactor evidence="3">
        <name>Zn(2+)</name>
        <dbReference type="ChEBI" id="CHEBI:29105"/>
    </cofactor>
    <text evidence="3">Binds 1 zinc ion per subunit.</text>
</comment>
<dbReference type="EC" id="3.6.1.-" evidence="3"/>
<reference evidence="6 7" key="1">
    <citation type="submission" date="2011-06" db="EMBL/GenBank/DDBJ databases">
        <title>The draft genome of Thiocapsa marina 5811.</title>
        <authorList>
            <consortium name="US DOE Joint Genome Institute (JGI-PGF)"/>
            <person name="Lucas S."/>
            <person name="Han J."/>
            <person name="Cheng J.-F."/>
            <person name="Goodwin L."/>
            <person name="Pitluck S."/>
            <person name="Peters L."/>
            <person name="Land M.L."/>
            <person name="Hauser L."/>
            <person name="Vogl K."/>
            <person name="Liu Z."/>
            <person name="Imhoff J."/>
            <person name="Thiel V."/>
            <person name="Frigaard N.-U."/>
            <person name="Bryant D."/>
            <person name="Woyke T.J."/>
        </authorList>
    </citation>
    <scope>NUCLEOTIDE SEQUENCE [LARGE SCALE GENOMIC DNA]</scope>
    <source>
        <strain evidence="6 7">5811</strain>
    </source>
</reference>
<evidence type="ECO:0000259" key="5">
    <source>
        <dbReference type="PROSITE" id="PS51721"/>
    </source>
</evidence>
<dbReference type="InterPro" id="IPR027417">
    <property type="entry name" value="P-loop_NTPase"/>
</dbReference>
<evidence type="ECO:0000259" key="4">
    <source>
        <dbReference type="PROSITE" id="PS50936"/>
    </source>
</evidence>
<dbReference type="InterPro" id="IPR004881">
    <property type="entry name" value="Ribosome_biogen_GTPase_RsgA"/>
</dbReference>